<comment type="subcellular location">
    <subcellularLocation>
        <location evidence="1">Cell envelope</location>
    </subcellularLocation>
</comment>
<dbReference type="GO" id="GO:0030313">
    <property type="term" value="C:cell envelope"/>
    <property type="evidence" value="ECO:0007669"/>
    <property type="project" value="UniProtKB-SubCell"/>
</dbReference>
<dbReference type="OrthoDB" id="5729110at2"/>
<proteinExistence type="predicted"/>
<evidence type="ECO:0000313" key="5">
    <source>
        <dbReference type="EMBL" id="OCW56223.1"/>
    </source>
</evidence>
<evidence type="ECO:0000313" key="6">
    <source>
        <dbReference type="Proteomes" id="UP000094795"/>
    </source>
</evidence>
<dbReference type="STRING" id="1480615.AWJ14_19195"/>
<dbReference type="InterPro" id="IPR038352">
    <property type="entry name" value="Imelysin_sf"/>
</dbReference>
<keyword evidence="6" id="KW-1185">Reference proteome</keyword>
<name>A0A1C1YRU6_9HYPH</name>
<dbReference type="InterPro" id="IPR018976">
    <property type="entry name" value="Imelysin-like"/>
</dbReference>
<accession>A0A1C1YRU6</accession>
<reference evidence="5 6" key="1">
    <citation type="submission" date="2015-12" db="EMBL/GenBank/DDBJ databases">
        <authorList>
            <person name="Shamseldin A."/>
            <person name="Moawad H."/>
            <person name="Abd El-Rahim W.M."/>
            <person name="Sadowsky M.J."/>
        </authorList>
    </citation>
    <scope>NUCLEOTIDE SEQUENCE [LARGE SCALE GENOMIC DNA]</scope>
    <source>
        <strain evidence="5 6">JC234</strain>
    </source>
</reference>
<evidence type="ECO:0000256" key="2">
    <source>
        <dbReference type="ARBA" id="ARBA00022729"/>
    </source>
</evidence>
<dbReference type="Proteomes" id="UP000094795">
    <property type="component" value="Unassembled WGS sequence"/>
</dbReference>
<dbReference type="AlphaFoldDB" id="A0A1C1YRU6"/>
<dbReference type="Gene3D" id="1.20.1420.20">
    <property type="entry name" value="M75 peptidase, HXXE motif"/>
    <property type="match status" value="1"/>
</dbReference>
<dbReference type="CDD" id="cd14659">
    <property type="entry name" value="Imelysin-like_IPPA"/>
    <property type="match status" value="1"/>
</dbReference>
<comment type="caution">
    <text evidence="5">The sequence shown here is derived from an EMBL/GenBank/DDBJ whole genome shotgun (WGS) entry which is preliminary data.</text>
</comment>
<evidence type="ECO:0000259" key="4">
    <source>
        <dbReference type="Pfam" id="PF09375"/>
    </source>
</evidence>
<dbReference type="RefSeq" id="WP_066182011.1">
    <property type="nucleotide sequence ID" value="NZ_LQZT01000042.1"/>
</dbReference>
<dbReference type="InterPro" id="IPR034984">
    <property type="entry name" value="Imelysin-like_IPPA"/>
</dbReference>
<gene>
    <name evidence="5" type="ORF">AWJ14_19195</name>
</gene>
<dbReference type="Pfam" id="PF09375">
    <property type="entry name" value="Peptidase_M75"/>
    <property type="match status" value="1"/>
</dbReference>
<protein>
    <recommendedName>
        <fullName evidence="4">Imelysin-like domain-containing protein</fullName>
    </recommendedName>
</protein>
<keyword evidence="2 3" id="KW-0732">Signal</keyword>
<feature type="signal peptide" evidence="3">
    <location>
        <begin position="1"/>
        <end position="27"/>
    </location>
</feature>
<feature type="chain" id="PRO_5008656365" description="Imelysin-like domain-containing protein" evidence="3">
    <location>
        <begin position="28"/>
        <end position="372"/>
    </location>
</feature>
<evidence type="ECO:0000256" key="1">
    <source>
        <dbReference type="ARBA" id="ARBA00004196"/>
    </source>
</evidence>
<feature type="domain" description="Imelysin-like" evidence="4">
    <location>
        <begin position="48"/>
        <end position="344"/>
    </location>
</feature>
<organism evidence="5 6">
    <name type="scientific">Hoeflea olei</name>
    <dbReference type="NCBI Taxonomy" id="1480615"/>
    <lineage>
        <taxon>Bacteria</taxon>
        <taxon>Pseudomonadati</taxon>
        <taxon>Pseudomonadota</taxon>
        <taxon>Alphaproteobacteria</taxon>
        <taxon>Hyphomicrobiales</taxon>
        <taxon>Rhizobiaceae</taxon>
        <taxon>Hoeflea</taxon>
    </lineage>
</organism>
<evidence type="ECO:0000256" key="3">
    <source>
        <dbReference type="SAM" id="SignalP"/>
    </source>
</evidence>
<sequence>MRVLPLLLATAMLAGAGLGIGSGAAVAQTASVAPIAPVLNRMVDHYVRPRYAAFNQAAVDLESGIATLCATPSGDTLAASRTAFRAAADEWSRIEWLRLGAVMSDNRLERILFFPDRKGTGRKQVEAALATQDESVTDTVTLAGKSVAMQGLGALEYILFGTGSEALAASAPDAAAAHGCRFARAAADNVANLSAELIDGWDEGSPFLAAFREPGPTNPLFRTDEEALNVLLGQMIHGLEAIRDTRIGAFLDPDTPDHDRAKSALYWRSEMTLPSISAGIAGLESLFNESGIEVVAEESAPRLPDQIRFEFTQAVRTADSLDAPVETLLADPKQRDRLVYLAYAIKIVIDRLDQEFAQAGGLAVGFSFGDGD</sequence>
<dbReference type="EMBL" id="LQZT01000042">
    <property type="protein sequence ID" value="OCW56223.1"/>
    <property type="molecule type" value="Genomic_DNA"/>
</dbReference>